<dbReference type="GO" id="GO:0004364">
    <property type="term" value="F:glutathione transferase activity"/>
    <property type="evidence" value="ECO:0007669"/>
    <property type="project" value="UniProtKB-EC"/>
</dbReference>
<evidence type="ECO:0000256" key="1">
    <source>
        <dbReference type="ARBA" id="ARBA00004496"/>
    </source>
</evidence>
<dbReference type="PANTHER" id="PTHR43917">
    <property type="match status" value="1"/>
</dbReference>
<dbReference type="AlphaFoldDB" id="A0A1L8E4S6"/>
<dbReference type="CDD" id="cd03183">
    <property type="entry name" value="GST_C_Theta"/>
    <property type="match status" value="1"/>
</dbReference>
<evidence type="ECO:0000256" key="3">
    <source>
        <dbReference type="ARBA" id="ARBA00022490"/>
    </source>
</evidence>
<dbReference type="Pfam" id="PF13409">
    <property type="entry name" value="GST_N_2"/>
    <property type="match status" value="1"/>
</dbReference>
<name>A0A1L8E4S6_9DIPT</name>
<dbReference type="FunFam" id="1.20.1050.10:FF:000039">
    <property type="entry name" value="Glutathione S-transferase theta-1"/>
    <property type="match status" value="1"/>
</dbReference>
<dbReference type="SUPFAM" id="SSF47616">
    <property type="entry name" value="GST C-terminal domain-like"/>
    <property type="match status" value="1"/>
</dbReference>
<dbReference type="GO" id="GO:0005737">
    <property type="term" value="C:cytoplasm"/>
    <property type="evidence" value="ECO:0007669"/>
    <property type="project" value="UniProtKB-SubCell"/>
</dbReference>
<dbReference type="EMBL" id="GFDF01000344">
    <property type="protein sequence ID" value="JAV13740.1"/>
    <property type="molecule type" value="Transcribed_RNA"/>
</dbReference>
<dbReference type="SUPFAM" id="SSF52833">
    <property type="entry name" value="Thioredoxin-like"/>
    <property type="match status" value="1"/>
</dbReference>
<accession>A0A1L8E4S6</accession>
<protein>
    <submittedName>
        <fullName evidence="8">Putative c-terminal</fullName>
    </submittedName>
</protein>
<comment type="subcellular location">
    <subcellularLocation>
        <location evidence="1">Cytoplasm</location>
    </subcellularLocation>
</comment>
<dbReference type="InterPro" id="IPR004045">
    <property type="entry name" value="Glutathione_S-Trfase_N"/>
</dbReference>
<dbReference type="PROSITE" id="PS50405">
    <property type="entry name" value="GST_CTER"/>
    <property type="match status" value="1"/>
</dbReference>
<dbReference type="GO" id="GO:0006749">
    <property type="term" value="P:glutathione metabolic process"/>
    <property type="evidence" value="ECO:0007669"/>
    <property type="project" value="TreeGrafter"/>
</dbReference>
<dbReference type="InterPro" id="IPR010987">
    <property type="entry name" value="Glutathione-S-Trfase_C-like"/>
</dbReference>
<dbReference type="Gene3D" id="1.20.1050.10">
    <property type="match status" value="1"/>
</dbReference>
<evidence type="ECO:0000313" key="8">
    <source>
        <dbReference type="EMBL" id="JAV13740.1"/>
    </source>
</evidence>
<dbReference type="InterPro" id="IPR036249">
    <property type="entry name" value="Thioredoxin-like_sf"/>
</dbReference>
<organism evidence="8">
    <name type="scientific">Nyssomyia neivai</name>
    <dbReference type="NCBI Taxonomy" id="330878"/>
    <lineage>
        <taxon>Eukaryota</taxon>
        <taxon>Metazoa</taxon>
        <taxon>Ecdysozoa</taxon>
        <taxon>Arthropoda</taxon>
        <taxon>Hexapoda</taxon>
        <taxon>Insecta</taxon>
        <taxon>Pterygota</taxon>
        <taxon>Neoptera</taxon>
        <taxon>Endopterygota</taxon>
        <taxon>Diptera</taxon>
        <taxon>Nematocera</taxon>
        <taxon>Psychodoidea</taxon>
        <taxon>Psychodidae</taxon>
        <taxon>Nyssomyia</taxon>
    </lineage>
</organism>
<dbReference type="InterPro" id="IPR051369">
    <property type="entry name" value="GST_Theta"/>
</dbReference>
<comment type="similarity">
    <text evidence="2">Belongs to the GST superfamily. Theta family.</text>
</comment>
<dbReference type="Gene3D" id="3.40.30.10">
    <property type="entry name" value="Glutaredoxin"/>
    <property type="match status" value="1"/>
</dbReference>
<dbReference type="Pfam" id="PF00043">
    <property type="entry name" value="GST_C"/>
    <property type="match status" value="1"/>
</dbReference>
<evidence type="ECO:0000256" key="2">
    <source>
        <dbReference type="ARBA" id="ARBA00009899"/>
    </source>
</evidence>
<evidence type="ECO:0000256" key="5">
    <source>
        <dbReference type="ARBA" id="ARBA00047960"/>
    </source>
</evidence>
<dbReference type="InterPro" id="IPR036282">
    <property type="entry name" value="Glutathione-S-Trfase_C_sf"/>
</dbReference>
<dbReference type="InterPro" id="IPR004046">
    <property type="entry name" value="GST_C"/>
</dbReference>
<comment type="catalytic activity">
    <reaction evidence="5">
        <text>RX + glutathione = an S-substituted glutathione + a halide anion + H(+)</text>
        <dbReference type="Rhea" id="RHEA:16437"/>
        <dbReference type="ChEBI" id="CHEBI:15378"/>
        <dbReference type="ChEBI" id="CHEBI:16042"/>
        <dbReference type="ChEBI" id="CHEBI:17792"/>
        <dbReference type="ChEBI" id="CHEBI:57925"/>
        <dbReference type="ChEBI" id="CHEBI:90779"/>
        <dbReference type="EC" id="2.5.1.18"/>
    </reaction>
</comment>
<feature type="domain" description="GST C-terminal" evidence="7">
    <location>
        <begin position="89"/>
        <end position="223"/>
    </location>
</feature>
<keyword evidence="3" id="KW-0963">Cytoplasm</keyword>
<dbReference type="PANTHER" id="PTHR43917:SF8">
    <property type="entry name" value="GH16740P-RELATED"/>
    <property type="match status" value="1"/>
</dbReference>
<evidence type="ECO:0000259" key="7">
    <source>
        <dbReference type="PROSITE" id="PS50405"/>
    </source>
</evidence>
<dbReference type="InterPro" id="IPR040079">
    <property type="entry name" value="Glutathione_S-Trfase"/>
</dbReference>
<feature type="domain" description="GST N-terminal" evidence="6">
    <location>
        <begin position="3"/>
        <end position="83"/>
    </location>
</feature>
<keyword evidence="4" id="KW-0808">Transferase</keyword>
<evidence type="ECO:0000256" key="4">
    <source>
        <dbReference type="ARBA" id="ARBA00022679"/>
    </source>
</evidence>
<dbReference type="InterPro" id="IPR040077">
    <property type="entry name" value="GST_C_Theta"/>
</dbReference>
<dbReference type="SFLD" id="SFLDS00019">
    <property type="entry name" value="Glutathione_Transferase_(cytos"/>
    <property type="match status" value="1"/>
</dbReference>
<evidence type="ECO:0000259" key="6">
    <source>
        <dbReference type="PROSITE" id="PS50404"/>
    </source>
</evidence>
<dbReference type="PROSITE" id="PS50404">
    <property type="entry name" value="GST_NTER"/>
    <property type="match status" value="1"/>
</dbReference>
<reference evidence="8" key="1">
    <citation type="submission" date="2016-12" db="EMBL/GenBank/DDBJ databases">
        <title>An insight into the sialome and mialome of the sand fly, Nyssomyia neivai.</title>
        <authorList>
            <person name="Sebastian V."/>
            <person name="Goulart T.M."/>
            <person name="Oliveira W."/>
            <person name="Calvo E."/>
            <person name="Oliveira L.F."/>
            <person name="Pinto M.C."/>
            <person name="Rosselino A.M."/>
            <person name="Ribeiro J.M."/>
        </authorList>
    </citation>
    <scope>NUCLEOTIDE SEQUENCE</scope>
</reference>
<proteinExistence type="inferred from homology"/>
<dbReference type="SFLD" id="SFLDG00358">
    <property type="entry name" value="Main_(cytGST)"/>
    <property type="match status" value="1"/>
</dbReference>
<sequence length="227" mass="26049">MASNLKFYSNLMSQPCRSLQIVMNLSKIPFETVTLALGDFEKGSFAKEVNSLCTIPCISDGGFKLAESIAILRYLATKSNLIVRWYPAGARMRARVDEYLEWHHLNVRAPCTGYFRKSWLEPRNTKQPPNQESLDSLRAQVNRSLDHLETVWLAQGDYLIAGDVTAADIWAICEIEQLFLTSLDPTEGRPKLKAWMERVRRDTNPFYDEAHYTLWSVRDKSGQRSQL</sequence>